<evidence type="ECO:0000256" key="4">
    <source>
        <dbReference type="ARBA" id="ARBA00022771"/>
    </source>
</evidence>
<feature type="domain" description="C2H2-type" evidence="9">
    <location>
        <begin position="367"/>
        <end position="394"/>
    </location>
</feature>
<dbReference type="GO" id="GO:0001228">
    <property type="term" value="F:DNA-binding transcription activator activity, RNA polymerase II-specific"/>
    <property type="evidence" value="ECO:0007669"/>
    <property type="project" value="TreeGrafter"/>
</dbReference>
<feature type="domain" description="C2H2-type" evidence="9">
    <location>
        <begin position="395"/>
        <end position="423"/>
    </location>
</feature>
<dbReference type="InterPro" id="IPR036236">
    <property type="entry name" value="Znf_C2H2_sf"/>
</dbReference>
<dbReference type="Gene3D" id="3.30.160.60">
    <property type="entry name" value="Classic Zinc Finger"/>
    <property type="match status" value="7"/>
</dbReference>
<dbReference type="FunFam" id="3.30.160.60:FF:000145">
    <property type="entry name" value="Zinc finger protein 574"/>
    <property type="match status" value="2"/>
</dbReference>
<keyword evidence="2 8" id="KW-0479">Metal-binding</keyword>
<evidence type="ECO:0000256" key="6">
    <source>
        <dbReference type="ARBA" id="ARBA00023242"/>
    </source>
</evidence>
<comment type="subcellular location">
    <subcellularLocation>
        <location evidence="1">Nucleus</location>
    </subcellularLocation>
</comment>
<keyword evidence="5 8" id="KW-0862">Zinc</keyword>
<dbReference type="PANTHER" id="PTHR24393">
    <property type="entry name" value="ZINC FINGER PROTEIN"/>
    <property type="match status" value="1"/>
</dbReference>
<dbReference type="InterPro" id="IPR012934">
    <property type="entry name" value="Znf_AD"/>
</dbReference>
<dbReference type="Pfam" id="PF00096">
    <property type="entry name" value="zf-C2H2"/>
    <property type="match status" value="4"/>
</dbReference>
<accession>A0A922CTS3</accession>
<keyword evidence="4 7" id="KW-0863">Zinc-finger</keyword>
<dbReference type="GO" id="GO:0008270">
    <property type="term" value="F:zinc ion binding"/>
    <property type="evidence" value="ECO:0007669"/>
    <property type="project" value="UniProtKB-UniRule"/>
</dbReference>
<evidence type="ECO:0000259" key="10">
    <source>
        <dbReference type="PROSITE" id="PS51915"/>
    </source>
</evidence>
<evidence type="ECO:0000256" key="5">
    <source>
        <dbReference type="ARBA" id="ARBA00022833"/>
    </source>
</evidence>
<gene>
    <name evidence="11" type="ORF">O3G_MSEX010637</name>
</gene>
<keyword evidence="12" id="KW-1185">Reference proteome</keyword>
<comment type="caution">
    <text evidence="11">The sequence shown here is derived from an EMBL/GenBank/DDBJ whole genome shotgun (WGS) entry which is preliminary data.</text>
</comment>
<evidence type="ECO:0000313" key="12">
    <source>
        <dbReference type="Proteomes" id="UP000791440"/>
    </source>
</evidence>
<dbReference type="GO" id="GO:0005634">
    <property type="term" value="C:nucleus"/>
    <property type="evidence" value="ECO:0007669"/>
    <property type="project" value="UniProtKB-SubCell"/>
</dbReference>
<evidence type="ECO:0000256" key="7">
    <source>
        <dbReference type="PROSITE-ProRule" id="PRU00042"/>
    </source>
</evidence>
<feature type="domain" description="C2H2-type" evidence="9">
    <location>
        <begin position="310"/>
        <end position="333"/>
    </location>
</feature>
<dbReference type="OrthoDB" id="654211at2759"/>
<dbReference type="SMART" id="SM00868">
    <property type="entry name" value="zf-AD"/>
    <property type="match status" value="1"/>
</dbReference>
<proteinExistence type="predicted"/>
<dbReference type="Proteomes" id="UP000791440">
    <property type="component" value="Unassembled WGS sequence"/>
</dbReference>
<feature type="binding site" evidence="8">
    <location>
        <position position="23"/>
    </location>
    <ligand>
        <name>Zn(2+)</name>
        <dbReference type="ChEBI" id="CHEBI:29105"/>
    </ligand>
</feature>
<reference evidence="11" key="2">
    <citation type="submission" date="2020-12" db="EMBL/GenBank/DDBJ databases">
        <authorList>
            <person name="Kanost M."/>
        </authorList>
    </citation>
    <scope>NUCLEOTIDE SEQUENCE</scope>
</reference>
<keyword evidence="3" id="KW-0677">Repeat</keyword>
<evidence type="ECO:0000313" key="11">
    <source>
        <dbReference type="EMBL" id="KAG6458059.1"/>
    </source>
</evidence>
<feature type="domain" description="C2H2-type" evidence="9">
    <location>
        <begin position="199"/>
        <end position="227"/>
    </location>
</feature>
<dbReference type="EMBL" id="JH668568">
    <property type="protein sequence ID" value="KAG6458059.1"/>
    <property type="molecule type" value="Genomic_DNA"/>
</dbReference>
<feature type="binding site" evidence="8">
    <location>
        <position position="77"/>
    </location>
    <ligand>
        <name>Zn(2+)</name>
        <dbReference type="ChEBI" id="CHEBI:29105"/>
    </ligand>
</feature>
<dbReference type="AlphaFoldDB" id="A0A922CTS3"/>
<organism evidence="11 12">
    <name type="scientific">Manduca sexta</name>
    <name type="common">Tobacco hawkmoth</name>
    <name type="synonym">Tobacco hornworm</name>
    <dbReference type="NCBI Taxonomy" id="7130"/>
    <lineage>
        <taxon>Eukaryota</taxon>
        <taxon>Metazoa</taxon>
        <taxon>Ecdysozoa</taxon>
        <taxon>Arthropoda</taxon>
        <taxon>Hexapoda</taxon>
        <taxon>Insecta</taxon>
        <taxon>Pterygota</taxon>
        <taxon>Neoptera</taxon>
        <taxon>Endopterygota</taxon>
        <taxon>Lepidoptera</taxon>
        <taxon>Glossata</taxon>
        <taxon>Ditrysia</taxon>
        <taxon>Bombycoidea</taxon>
        <taxon>Sphingidae</taxon>
        <taxon>Sphinginae</taxon>
        <taxon>Sphingini</taxon>
        <taxon>Manduca</taxon>
    </lineage>
</organism>
<keyword evidence="6" id="KW-0539">Nucleus</keyword>
<dbReference type="PROSITE" id="PS50157">
    <property type="entry name" value="ZINC_FINGER_C2H2_2"/>
    <property type="match status" value="8"/>
</dbReference>
<feature type="domain" description="ZAD" evidence="10">
    <location>
        <begin position="21"/>
        <end position="101"/>
    </location>
</feature>
<dbReference type="SUPFAM" id="SSF57667">
    <property type="entry name" value="beta-beta-alpha zinc fingers"/>
    <property type="match status" value="5"/>
</dbReference>
<feature type="domain" description="C2H2-type" evidence="9">
    <location>
        <begin position="278"/>
        <end position="307"/>
    </location>
</feature>
<name>A0A922CTS3_MANSE</name>
<evidence type="ECO:0000256" key="2">
    <source>
        <dbReference type="ARBA" id="ARBA00022723"/>
    </source>
</evidence>
<dbReference type="Pfam" id="PF13912">
    <property type="entry name" value="zf-C2H2_6"/>
    <property type="match status" value="2"/>
</dbReference>
<feature type="domain" description="C2H2-type" evidence="9">
    <location>
        <begin position="339"/>
        <end position="366"/>
    </location>
</feature>
<evidence type="ECO:0000256" key="1">
    <source>
        <dbReference type="ARBA" id="ARBA00004123"/>
    </source>
</evidence>
<feature type="binding site" evidence="8">
    <location>
        <position position="26"/>
    </location>
    <ligand>
        <name>Zn(2+)</name>
        <dbReference type="ChEBI" id="CHEBI:29105"/>
    </ligand>
</feature>
<dbReference type="PANTHER" id="PTHR24393:SF34">
    <property type="entry name" value="PR_SET DOMAIN 13"/>
    <property type="match status" value="1"/>
</dbReference>
<reference evidence="11" key="1">
    <citation type="journal article" date="2016" name="Insect Biochem. Mol. Biol.">
        <title>Multifaceted biological insights from a draft genome sequence of the tobacco hornworm moth, Manduca sexta.</title>
        <authorList>
            <person name="Kanost M.R."/>
            <person name="Arrese E.L."/>
            <person name="Cao X."/>
            <person name="Chen Y.R."/>
            <person name="Chellapilla S."/>
            <person name="Goldsmith M.R."/>
            <person name="Grosse-Wilde E."/>
            <person name="Heckel D.G."/>
            <person name="Herndon N."/>
            <person name="Jiang H."/>
            <person name="Papanicolaou A."/>
            <person name="Qu J."/>
            <person name="Soulages J.L."/>
            <person name="Vogel H."/>
            <person name="Walters J."/>
            <person name="Waterhouse R.M."/>
            <person name="Ahn S.J."/>
            <person name="Almeida F.C."/>
            <person name="An C."/>
            <person name="Aqrawi P."/>
            <person name="Bretschneider A."/>
            <person name="Bryant W.B."/>
            <person name="Bucks S."/>
            <person name="Chao H."/>
            <person name="Chevignon G."/>
            <person name="Christen J.M."/>
            <person name="Clarke D.F."/>
            <person name="Dittmer N.T."/>
            <person name="Ferguson L.C.F."/>
            <person name="Garavelou S."/>
            <person name="Gordon K.H.J."/>
            <person name="Gunaratna R.T."/>
            <person name="Han Y."/>
            <person name="Hauser F."/>
            <person name="He Y."/>
            <person name="Heidel-Fischer H."/>
            <person name="Hirsh A."/>
            <person name="Hu Y."/>
            <person name="Jiang H."/>
            <person name="Kalra D."/>
            <person name="Klinner C."/>
            <person name="Konig C."/>
            <person name="Kovar C."/>
            <person name="Kroll A.R."/>
            <person name="Kuwar S.S."/>
            <person name="Lee S.L."/>
            <person name="Lehman R."/>
            <person name="Li K."/>
            <person name="Li Z."/>
            <person name="Liang H."/>
            <person name="Lovelace S."/>
            <person name="Lu Z."/>
            <person name="Mansfield J.H."/>
            <person name="McCulloch K.J."/>
            <person name="Mathew T."/>
            <person name="Morton B."/>
            <person name="Muzny D.M."/>
            <person name="Neunemann D."/>
            <person name="Ongeri F."/>
            <person name="Pauchet Y."/>
            <person name="Pu L.L."/>
            <person name="Pyrousis I."/>
            <person name="Rao X.J."/>
            <person name="Redding A."/>
            <person name="Roesel C."/>
            <person name="Sanchez-Gracia A."/>
            <person name="Schaack S."/>
            <person name="Shukla A."/>
            <person name="Tetreau G."/>
            <person name="Wang Y."/>
            <person name="Xiong G.H."/>
            <person name="Traut W."/>
            <person name="Walsh T.K."/>
            <person name="Worley K.C."/>
            <person name="Wu D."/>
            <person name="Wu W."/>
            <person name="Wu Y.Q."/>
            <person name="Zhang X."/>
            <person name="Zou Z."/>
            <person name="Zucker H."/>
            <person name="Briscoe A.D."/>
            <person name="Burmester T."/>
            <person name="Clem R.J."/>
            <person name="Feyereisen R."/>
            <person name="Grimmelikhuijzen C.J.P."/>
            <person name="Hamodrakas S.J."/>
            <person name="Hansson B.S."/>
            <person name="Huguet E."/>
            <person name="Jermiin L.S."/>
            <person name="Lan Q."/>
            <person name="Lehman H.K."/>
            <person name="Lorenzen M."/>
            <person name="Merzendorfer H."/>
            <person name="Michalopoulos I."/>
            <person name="Morton D.B."/>
            <person name="Muthukrishnan S."/>
            <person name="Oakeshott J.G."/>
            <person name="Palmer W."/>
            <person name="Park Y."/>
            <person name="Passarelli A.L."/>
            <person name="Rozas J."/>
            <person name="Schwartz L.M."/>
            <person name="Smith W."/>
            <person name="Southgate A."/>
            <person name="Vilcinskas A."/>
            <person name="Vogt R."/>
            <person name="Wang P."/>
            <person name="Werren J."/>
            <person name="Yu X.Q."/>
            <person name="Zhou J.J."/>
            <person name="Brown S.J."/>
            <person name="Scherer S.E."/>
            <person name="Richards S."/>
            <person name="Blissard G.W."/>
        </authorList>
    </citation>
    <scope>NUCLEOTIDE SEQUENCE</scope>
</reference>
<dbReference type="SMART" id="SM00355">
    <property type="entry name" value="ZnF_C2H2"/>
    <property type="match status" value="10"/>
</dbReference>
<feature type="domain" description="C2H2-type" evidence="9">
    <location>
        <begin position="172"/>
        <end position="199"/>
    </location>
</feature>
<dbReference type="InterPro" id="IPR013087">
    <property type="entry name" value="Znf_C2H2_type"/>
</dbReference>
<evidence type="ECO:0000259" key="9">
    <source>
        <dbReference type="PROSITE" id="PS50157"/>
    </source>
</evidence>
<evidence type="ECO:0000256" key="8">
    <source>
        <dbReference type="PROSITE-ProRule" id="PRU01263"/>
    </source>
</evidence>
<feature type="binding site" evidence="8">
    <location>
        <position position="74"/>
    </location>
    <ligand>
        <name>Zn(2+)</name>
        <dbReference type="ChEBI" id="CHEBI:29105"/>
    </ligand>
</feature>
<protein>
    <submittedName>
        <fullName evidence="11">Uncharacterized protein</fullName>
    </submittedName>
</protein>
<sequence>MQNEVEVTLPALKYLTGETEHVCRLCFASTEGAVISLEDTTRFQRPYIDETLTFSDMLQELGVTSELELPQELCSNCASMTMNSYLFRKLCQHSNDRWNDVLNKFNKTLDQSNTVGPNVQTVYLMVHKNENFMFTSKKSHTLKSKKTVLAKIKDILKSRETYVKVRQKSSNIICEECGERFKSNCHLVKHMRVHSDTRYPCPQCTKVFASQLQLEEHAERVHYPKRIQCPKCSKMFSTNRMLKHHDKLHHIAAICKLCFVQFPSKKDLRAHLDKHDVNKCARCNKSFVNKHTYKYHLKICGKSDERQPSFFCDICNKGYARKNGLRSHLKIDHGFGNVLSCNWCGKKFDAISRLRNHIVKHTKERNYHCEHCGNKFVTQAALVYHIRLHTGERPFPCDLCGESFLSASRRMEHKRRKHFGPTKECPVCHVKFVTGHQLRKHVQRHYNPQSKLFVPEANVNPNVEGQEYSKITDLLAL</sequence>
<dbReference type="GO" id="GO:0000978">
    <property type="term" value="F:RNA polymerase II cis-regulatory region sequence-specific DNA binding"/>
    <property type="evidence" value="ECO:0007669"/>
    <property type="project" value="TreeGrafter"/>
</dbReference>
<dbReference type="PROSITE" id="PS51915">
    <property type="entry name" value="ZAD"/>
    <property type="match status" value="1"/>
</dbReference>
<dbReference type="PROSITE" id="PS00028">
    <property type="entry name" value="ZINC_FINGER_C2H2_1"/>
    <property type="match status" value="7"/>
</dbReference>
<feature type="domain" description="C2H2-type" evidence="9">
    <location>
        <begin position="227"/>
        <end position="249"/>
    </location>
</feature>
<evidence type="ECO:0000256" key="3">
    <source>
        <dbReference type="ARBA" id="ARBA00022737"/>
    </source>
</evidence>